<evidence type="ECO:0000259" key="12">
    <source>
        <dbReference type="Pfam" id="PF00561"/>
    </source>
</evidence>
<keyword evidence="6" id="KW-0031">Aminopeptidase</keyword>
<dbReference type="GO" id="GO:0004177">
    <property type="term" value="F:aminopeptidase activity"/>
    <property type="evidence" value="ECO:0007669"/>
    <property type="project" value="UniProtKB-KW"/>
</dbReference>
<dbReference type="EMBL" id="CP121195">
    <property type="protein sequence ID" value="XBH15213.1"/>
    <property type="molecule type" value="Genomic_DNA"/>
</dbReference>
<protein>
    <recommendedName>
        <fullName evidence="5">Proline iminopeptidase</fullName>
        <ecNumber evidence="4">3.4.11.5</ecNumber>
    </recommendedName>
    <alternativeName>
        <fullName evidence="10">Prolyl aminopeptidase</fullName>
    </alternativeName>
</protein>
<keyword evidence="8" id="KW-0645">Protease</keyword>
<dbReference type="PRINTS" id="PR00793">
    <property type="entry name" value="PROAMNOPTASE"/>
</dbReference>
<evidence type="ECO:0000256" key="10">
    <source>
        <dbReference type="ARBA" id="ARBA00029605"/>
    </source>
</evidence>
<comment type="subcellular location">
    <subcellularLocation>
        <location evidence="2">Cytoplasm</location>
    </subcellularLocation>
</comment>
<dbReference type="InterPro" id="IPR005944">
    <property type="entry name" value="Pro_iminopeptidase"/>
</dbReference>
<reference evidence="13" key="1">
    <citation type="submission" date="2023-03" db="EMBL/GenBank/DDBJ databases">
        <title>Edaphobacter sp.</title>
        <authorList>
            <person name="Huber K.J."/>
            <person name="Papendorf J."/>
            <person name="Pilke C."/>
            <person name="Bunk B."/>
            <person name="Sproeer C."/>
            <person name="Pester M."/>
        </authorList>
    </citation>
    <scope>NUCLEOTIDE SEQUENCE</scope>
    <source>
        <strain evidence="13">DSM 109919</strain>
        <strain evidence="14">DSM 109920</strain>
    </source>
</reference>
<organism evidence="13">
    <name type="scientific">Edaphobacter paludis</name>
    <dbReference type="NCBI Taxonomy" id="3035702"/>
    <lineage>
        <taxon>Bacteria</taxon>
        <taxon>Pseudomonadati</taxon>
        <taxon>Acidobacteriota</taxon>
        <taxon>Terriglobia</taxon>
        <taxon>Terriglobales</taxon>
        <taxon>Acidobacteriaceae</taxon>
        <taxon>Edaphobacter</taxon>
    </lineage>
</organism>
<evidence type="ECO:0000256" key="11">
    <source>
        <dbReference type="SAM" id="SignalP"/>
    </source>
</evidence>
<gene>
    <name evidence="13" type="ORF">P4G45_08150</name>
    <name evidence="14" type="ORF">P8936_08620</name>
</gene>
<comment type="catalytic activity">
    <reaction evidence="1">
        <text>Release of N-terminal proline from a peptide.</text>
        <dbReference type="EC" id="3.4.11.5"/>
    </reaction>
</comment>
<dbReference type="AlphaFoldDB" id="A0AAU7D3F6"/>
<evidence type="ECO:0000313" key="13">
    <source>
        <dbReference type="EMBL" id="XBH11683.1"/>
    </source>
</evidence>
<accession>A0AAU7D3F6</accession>
<evidence type="ECO:0000256" key="4">
    <source>
        <dbReference type="ARBA" id="ARBA00012568"/>
    </source>
</evidence>
<dbReference type="PROSITE" id="PS51257">
    <property type="entry name" value="PROKAR_LIPOPROTEIN"/>
    <property type="match status" value="1"/>
</dbReference>
<dbReference type="InterPro" id="IPR029058">
    <property type="entry name" value="AB_hydrolase_fold"/>
</dbReference>
<dbReference type="KEGG" id="epl:P4G45_08150"/>
<dbReference type="GO" id="GO:0006508">
    <property type="term" value="P:proteolysis"/>
    <property type="evidence" value="ECO:0007669"/>
    <property type="project" value="UniProtKB-KW"/>
</dbReference>
<dbReference type="InterPro" id="IPR002410">
    <property type="entry name" value="Peptidase_S33"/>
</dbReference>
<comment type="similarity">
    <text evidence="3">Belongs to the peptidase S33 family.</text>
</comment>
<evidence type="ECO:0000256" key="6">
    <source>
        <dbReference type="ARBA" id="ARBA00022438"/>
    </source>
</evidence>
<evidence type="ECO:0000256" key="5">
    <source>
        <dbReference type="ARBA" id="ARBA00021843"/>
    </source>
</evidence>
<feature type="signal peptide" evidence="11">
    <location>
        <begin position="1"/>
        <end position="23"/>
    </location>
</feature>
<dbReference type="RefSeq" id="WP_348269173.1">
    <property type="nucleotide sequence ID" value="NZ_CP121194.1"/>
</dbReference>
<sequence length="394" mass="44418">MKKNRCFHGCALFVSLLACQCVAQTQTIQSTAAAEQPQQKMMSRQKVTDIIAASRKIVSPNGVEELLPVQINGITQWLSIRGRDRRNPILLFLHGGPGSPTMPADYTFQSPWEDYFTVVQWDQRGAGKTYASNDPKALASTMTVEQMTSDAEQVVLYLQKNYGKKKIFLLGHSWGTVLGVALAQRHPDWFYAYLGVGQVVNDEKSEEEGYQFAMQQAKSHNNLEAEKELTALAPYPGKLTFDRIGEERKWLMYYGGLTYGRTNFSYDGNAWSLSPDYTQKDLDLVNDGSFFSVTYLLGALEAVDYDSVTNFKCPIFLFEGRHDYTTSHTLAAEWFARIHAPSKKFVWFNNSAHMVMQEEPGRFLYHLITDVRPLAAKAGDVPPGDEQSVSLQQQ</sequence>
<dbReference type="GO" id="GO:0005737">
    <property type="term" value="C:cytoplasm"/>
    <property type="evidence" value="ECO:0007669"/>
    <property type="project" value="UniProtKB-SubCell"/>
</dbReference>
<dbReference type="SUPFAM" id="SSF53474">
    <property type="entry name" value="alpha/beta-Hydrolases"/>
    <property type="match status" value="1"/>
</dbReference>
<dbReference type="EMBL" id="CP121194">
    <property type="protein sequence ID" value="XBH11683.1"/>
    <property type="molecule type" value="Genomic_DNA"/>
</dbReference>
<keyword evidence="9 13" id="KW-0378">Hydrolase</keyword>
<evidence type="ECO:0000256" key="1">
    <source>
        <dbReference type="ARBA" id="ARBA00001585"/>
    </source>
</evidence>
<accession>A0AAU7DDA4</accession>
<name>A0AAU7D3F6_9BACT</name>
<dbReference type="PANTHER" id="PTHR43722:SF1">
    <property type="entry name" value="PROLINE IMINOPEPTIDASE"/>
    <property type="match status" value="1"/>
</dbReference>
<dbReference type="PANTHER" id="PTHR43722">
    <property type="entry name" value="PROLINE IMINOPEPTIDASE"/>
    <property type="match status" value="1"/>
</dbReference>
<dbReference type="InterPro" id="IPR000073">
    <property type="entry name" value="AB_hydrolase_1"/>
</dbReference>
<dbReference type="EC" id="3.4.11.5" evidence="4"/>
<keyword evidence="7" id="KW-0963">Cytoplasm</keyword>
<evidence type="ECO:0000256" key="2">
    <source>
        <dbReference type="ARBA" id="ARBA00004496"/>
    </source>
</evidence>
<proteinExistence type="inferred from homology"/>
<evidence type="ECO:0000256" key="3">
    <source>
        <dbReference type="ARBA" id="ARBA00010088"/>
    </source>
</evidence>
<dbReference type="Gene3D" id="3.40.50.1820">
    <property type="entry name" value="alpha/beta hydrolase"/>
    <property type="match status" value="1"/>
</dbReference>
<evidence type="ECO:0000313" key="14">
    <source>
        <dbReference type="EMBL" id="XBH15213.1"/>
    </source>
</evidence>
<dbReference type="Pfam" id="PF00561">
    <property type="entry name" value="Abhydrolase_1"/>
    <property type="match status" value="1"/>
</dbReference>
<evidence type="ECO:0000256" key="7">
    <source>
        <dbReference type="ARBA" id="ARBA00022490"/>
    </source>
</evidence>
<feature type="domain" description="AB hydrolase-1" evidence="12">
    <location>
        <begin position="88"/>
        <end position="356"/>
    </location>
</feature>
<keyword evidence="11" id="KW-0732">Signal</keyword>
<evidence type="ECO:0000256" key="9">
    <source>
        <dbReference type="ARBA" id="ARBA00022801"/>
    </source>
</evidence>
<feature type="chain" id="PRO_5043288518" description="Proline iminopeptidase" evidence="11">
    <location>
        <begin position="24"/>
        <end position="394"/>
    </location>
</feature>
<evidence type="ECO:0000256" key="8">
    <source>
        <dbReference type="ARBA" id="ARBA00022670"/>
    </source>
</evidence>